<dbReference type="PANTHER" id="PTHR47326">
    <property type="entry name" value="TRANSPOSABLE ELEMENT TC3 TRANSPOSASE-LIKE PROTEIN"/>
    <property type="match status" value="1"/>
</dbReference>
<accession>A0ABQ8RXF9</accession>
<evidence type="ECO:0008006" key="3">
    <source>
        <dbReference type="Google" id="ProtNLM"/>
    </source>
</evidence>
<gene>
    <name evidence="1" type="ORF">ANN_27184</name>
</gene>
<protein>
    <recommendedName>
        <fullName evidence="3">DUF4817 domain-containing protein</fullName>
    </recommendedName>
</protein>
<comment type="caution">
    <text evidence="1">The sequence shown here is derived from an EMBL/GenBank/DDBJ whole genome shotgun (WGS) entry which is preliminary data.</text>
</comment>
<evidence type="ECO:0000313" key="2">
    <source>
        <dbReference type="Proteomes" id="UP001148838"/>
    </source>
</evidence>
<evidence type="ECO:0000313" key="1">
    <source>
        <dbReference type="EMBL" id="KAJ4426370.1"/>
    </source>
</evidence>
<proteinExistence type="predicted"/>
<dbReference type="PANTHER" id="PTHR47326:SF1">
    <property type="entry name" value="HTH PSQ-TYPE DOMAIN-CONTAINING PROTEIN"/>
    <property type="match status" value="1"/>
</dbReference>
<dbReference type="Proteomes" id="UP001148838">
    <property type="component" value="Unassembled WGS sequence"/>
</dbReference>
<keyword evidence="2" id="KW-1185">Reference proteome</keyword>
<name>A0ABQ8RXF9_PERAM</name>
<reference evidence="1 2" key="1">
    <citation type="journal article" date="2022" name="Allergy">
        <title>Genome assembly and annotation of Periplaneta americana reveal a comprehensive cockroach allergen profile.</title>
        <authorList>
            <person name="Wang L."/>
            <person name="Xiong Q."/>
            <person name="Saelim N."/>
            <person name="Wang L."/>
            <person name="Nong W."/>
            <person name="Wan A.T."/>
            <person name="Shi M."/>
            <person name="Liu X."/>
            <person name="Cao Q."/>
            <person name="Hui J.H.L."/>
            <person name="Sookrung N."/>
            <person name="Leung T.F."/>
            <person name="Tungtrongchitr A."/>
            <person name="Tsui S.K.W."/>
        </authorList>
    </citation>
    <scope>NUCLEOTIDE SEQUENCE [LARGE SCALE GENOMIC DNA]</scope>
    <source>
        <strain evidence="1">PWHHKU_190912</strain>
    </source>
</reference>
<organism evidence="1 2">
    <name type="scientific">Periplaneta americana</name>
    <name type="common">American cockroach</name>
    <name type="synonym">Blatta americana</name>
    <dbReference type="NCBI Taxonomy" id="6978"/>
    <lineage>
        <taxon>Eukaryota</taxon>
        <taxon>Metazoa</taxon>
        <taxon>Ecdysozoa</taxon>
        <taxon>Arthropoda</taxon>
        <taxon>Hexapoda</taxon>
        <taxon>Insecta</taxon>
        <taxon>Pterygota</taxon>
        <taxon>Neoptera</taxon>
        <taxon>Polyneoptera</taxon>
        <taxon>Dictyoptera</taxon>
        <taxon>Blattodea</taxon>
        <taxon>Blattoidea</taxon>
        <taxon>Blattidae</taxon>
        <taxon>Blattinae</taxon>
        <taxon>Periplaneta</taxon>
    </lineage>
</organism>
<sequence>MFRQQFGHDSPSRLTVYRIYQKFVDTGSVENNYRGNAGLPRSGRCELNIAMVQQALYQCPLKSTRQCNFETGIPQKTVWRILKQNLGMQPYHIHVA</sequence>
<dbReference type="EMBL" id="JAJSOF020000040">
    <property type="protein sequence ID" value="KAJ4426370.1"/>
    <property type="molecule type" value="Genomic_DNA"/>
</dbReference>